<accession>A0A9Q7AQM6</accession>
<dbReference type="Proteomes" id="UP000671879">
    <property type="component" value="Chromosome"/>
</dbReference>
<organism evidence="2 3">
    <name type="scientific">Aminithiophilus ramosus</name>
    <dbReference type="NCBI Taxonomy" id="3029084"/>
    <lineage>
        <taxon>Bacteria</taxon>
        <taxon>Thermotogati</taxon>
        <taxon>Synergistota</taxon>
        <taxon>Synergistia</taxon>
        <taxon>Synergistales</taxon>
        <taxon>Aminithiophilaceae</taxon>
        <taxon>Aminithiophilus</taxon>
    </lineage>
</organism>
<dbReference type="InterPro" id="IPR036291">
    <property type="entry name" value="NAD(P)-bd_dom_sf"/>
</dbReference>
<dbReference type="PANTHER" id="PTHR43245:SF55">
    <property type="entry name" value="NAD(P)-BINDING DOMAIN-CONTAINING PROTEIN"/>
    <property type="match status" value="1"/>
</dbReference>
<name>A0A9Q7AQM6_9BACT</name>
<dbReference type="CDD" id="cd08946">
    <property type="entry name" value="SDR_e"/>
    <property type="match status" value="1"/>
</dbReference>
<evidence type="ECO:0000313" key="3">
    <source>
        <dbReference type="Proteomes" id="UP000671879"/>
    </source>
</evidence>
<proteinExistence type="predicted"/>
<dbReference type="KEGG" id="aram:KAR29_06060"/>
<dbReference type="Pfam" id="PF01370">
    <property type="entry name" value="Epimerase"/>
    <property type="match status" value="1"/>
</dbReference>
<evidence type="ECO:0000313" key="2">
    <source>
        <dbReference type="EMBL" id="QTX33433.1"/>
    </source>
</evidence>
<dbReference type="Gene3D" id="3.40.50.720">
    <property type="entry name" value="NAD(P)-binding Rossmann-like Domain"/>
    <property type="match status" value="1"/>
</dbReference>
<feature type="domain" description="NAD-dependent epimerase/dehydratase" evidence="1">
    <location>
        <begin position="30"/>
        <end position="270"/>
    </location>
</feature>
<dbReference type="RefSeq" id="WP_274374719.1">
    <property type="nucleotide sequence ID" value="NZ_CP072943.1"/>
</dbReference>
<reference evidence="3" key="1">
    <citation type="submission" date="2021-04" db="EMBL/GenBank/DDBJ databases">
        <title>A novel Synergistetes isolate from a pyrite-forming mixed culture.</title>
        <authorList>
            <person name="Bunk B."/>
            <person name="Sproer C."/>
            <person name="Spring S."/>
            <person name="Pester M."/>
        </authorList>
    </citation>
    <scope>NUCLEOTIDE SEQUENCE [LARGE SCALE GENOMIC DNA]</scope>
    <source>
        <strain evidence="3">J.5.4.2-T.3.5.2</strain>
    </source>
</reference>
<dbReference type="InterPro" id="IPR050177">
    <property type="entry name" value="Lipid_A_modif_metabolic_enz"/>
</dbReference>
<protein>
    <submittedName>
        <fullName evidence="2">NAD(P)-dependent oxidoreductase</fullName>
    </submittedName>
</protein>
<dbReference type="SUPFAM" id="SSF51735">
    <property type="entry name" value="NAD(P)-binding Rossmann-fold domains"/>
    <property type="match status" value="1"/>
</dbReference>
<dbReference type="AlphaFoldDB" id="A0A9Q7AQM6"/>
<dbReference type="EMBL" id="CP072943">
    <property type="protein sequence ID" value="QTX33433.1"/>
    <property type="molecule type" value="Genomic_DNA"/>
</dbReference>
<dbReference type="InterPro" id="IPR001509">
    <property type="entry name" value="Epimerase_deHydtase"/>
</dbReference>
<sequence>MSRPDLLRTWIDPIVDDGEALLSELRGRTVLVTGASGFVGTWVSALLLRLAERGVPLRLLALARRPERLRERLEGYLDLSPLEAVVCDLTDPSSPLPRADLIVHAAGDVSVGGDRASLEAILVRSVDRVASRGAATGSERMVFVSSGAVYGPQPADCPGIEESFPGAPDSCGSDFYGNAKRWAETVALTRTAATPTEVVVARAFAFSGPFLPLGGRFALGQFVGDGLAGGPIRVRGTGEPVRSYLDGADMAFWLLTLLLRGRKGRCYNVGSPLPLRLIEAARRVAGLLRCEVVVEGGPDGALRYVPSTERAERELGLRPTVDFETSVERMRIWNGGTFP</sequence>
<keyword evidence="3" id="KW-1185">Reference proteome</keyword>
<dbReference type="PANTHER" id="PTHR43245">
    <property type="entry name" value="BIFUNCTIONAL POLYMYXIN RESISTANCE PROTEIN ARNA"/>
    <property type="match status" value="1"/>
</dbReference>
<evidence type="ECO:0000259" key="1">
    <source>
        <dbReference type="Pfam" id="PF01370"/>
    </source>
</evidence>
<gene>
    <name evidence="2" type="ORF">KAR29_06060</name>
</gene>